<dbReference type="InterPro" id="IPR020471">
    <property type="entry name" value="AKR"/>
</dbReference>
<evidence type="ECO:0000259" key="3">
    <source>
        <dbReference type="Pfam" id="PF00248"/>
    </source>
</evidence>
<feature type="region of interest" description="Disordered" evidence="1">
    <location>
        <begin position="51"/>
        <end position="76"/>
    </location>
</feature>
<dbReference type="GO" id="GO:0016491">
    <property type="term" value="F:oxidoreductase activity"/>
    <property type="evidence" value="ECO:0007669"/>
    <property type="project" value="InterPro"/>
</dbReference>
<proteinExistence type="predicted"/>
<dbReference type="GeneID" id="19012886"/>
<dbReference type="Gene3D" id="3.20.20.100">
    <property type="entry name" value="NADP-dependent oxidoreductase domain"/>
    <property type="match status" value="1"/>
</dbReference>
<evidence type="ECO:0000256" key="2">
    <source>
        <dbReference type="SAM" id="Phobius"/>
    </source>
</evidence>
<feature type="compositionally biased region" description="Basic and acidic residues" evidence="1">
    <location>
        <begin position="56"/>
        <end position="75"/>
    </location>
</feature>
<protein>
    <recommendedName>
        <fullName evidence="3">NADP-dependent oxidoreductase domain-containing protein</fullName>
    </recommendedName>
</protein>
<dbReference type="PRINTS" id="PR00069">
    <property type="entry name" value="ALDKETRDTASE"/>
</dbReference>
<feature type="transmembrane region" description="Helical" evidence="2">
    <location>
        <begin position="21"/>
        <end position="38"/>
    </location>
</feature>
<keyword evidence="2" id="KW-0812">Transmembrane</keyword>
<dbReference type="Pfam" id="PF00248">
    <property type="entry name" value="Aldo_ket_red"/>
    <property type="match status" value="1"/>
</dbReference>
<dbReference type="InterPro" id="IPR023210">
    <property type="entry name" value="NADP_OxRdtase_dom"/>
</dbReference>
<accession>K8FAE4</accession>
<name>K8FAE4_9CHLO</name>
<dbReference type="EMBL" id="FO082268">
    <property type="protein sequence ID" value="CCO18583.1"/>
    <property type="molecule type" value="Genomic_DNA"/>
</dbReference>
<keyword evidence="5" id="KW-1185">Reference proteome</keyword>
<reference evidence="4 5" key="1">
    <citation type="submission" date="2011-10" db="EMBL/GenBank/DDBJ databases">
        <authorList>
            <person name="Genoscope - CEA"/>
        </authorList>
    </citation>
    <scope>NUCLEOTIDE SEQUENCE [LARGE SCALE GENOMIC DNA]</scope>
    <source>
        <strain evidence="4 5">RCC 1105</strain>
    </source>
</reference>
<dbReference type="InterPro" id="IPR036812">
    <property type="entry name" value="NAD(P)_OxRdtase_dom_sf"/>
</dbReference>
<evidence type="ECO:0000313" key="5">
    <source>
        <dbReference type="Proteomes" id="UP000198341"/>
    </source>
</evidence>
<gene>
    <name evidence="4" type="ordered locus">Bathy11g02060</name>
</gene>
<dbReference type="SUPFAM" id="SSF51430">
    <property type="entry name" value="NAD(P)-linked oxidoreductase"/>
    <property type="match status" value="1"/>
</dbReference>
<keyword evidence="2" id="KW-1133">Transmembrane helix</keyword>
<evidence type="ECO:0000256" key="1">
    <source>
        <dbReference type="SAM" id="MobiDB-lite"/>
    </source>
</evidence>
<organism evidence="4 5">
    <name type="scientific">Bathycoccus prasinos</name>
    <dbReference type="NCBI Taxonomy" id="41875"/>
    <lineage>
        <taxon>Eukaryota</taxon>
        <taxon>Viridiplantae</taxon>
        <taxon>Chlorophyta</taxon>
        <taxon>Mamiellophyceae</taxon>
        <taxon>Mamiellales</taxon>
        <taxon>Bathycoccaceae</taxon>
        <taxon>Bathycoccus</taxon>
    </lineage>
</organism>
<evidence type="ECO:0000313" key="4">
    <source>
        <dbReference type="EMBL" id="CCO18583.1"/>
    </source>
</evidence>
<dbReference type="eggNOG" id="KOG1577">
    <property type="taxonomic scope" value="Eukaryota"/>
</dbReference>
<dbReference type="KEGG" id="bpg:Bathy11g02060"/>
<dbReference type="STRING" id="41875.K8FAE4"/>
<dbReference type="PANTHER" id="PTHR43827">
    <property type="entry name" value="2,5-DIKETO-D-GLUCONIC ACID REDUCTASE"/>
    <property type="match status" value="1"/>
</dbReference>
<dbReference type="PANTHER" id="PTHR43827:SF8">
    <property type="entry name" value="ALDO_KETO REDUCTASE FAMILY PROTEIN"/>
    <property type="match status" value="1"/>
</dbReference>
<feature type="domain" description="NADP-dependent oxidoreductase" evidence="3">
    <location>
        <begin position="85"/>
        <end position="349"/>
    </location>
</feature>
<dbReference type="Proteomes" id="UP000198341">
    <property type="component" value="Chromosome 11"/>
</dbReference>
<dbReference type="AlphaFoldDB" id="K8FAE4"/>
<keyword evidence="2" id="KW-0472">Membrane</keyword>
<dbReference type="OrthoDB" id="416253at2759"/>
<sequence>MAQLILDTKSHRGRRRGQPRRVFIPLLSLVLVILYANYRVFDVLTQIVSSPPPAKGKTDLENSKTDETNENKTEDESMTMTMPAIGFGTAGLGLETKESVKKALQVGYRMIDTAQAPEWYREDLVGLAIEESINVVKRKDVFVTTKIHPRHLGRKGMDMIETSLTNLRTTYVDLVLLHYSECWGNLCSRGEVVPGTWKEAYRELERLVVEFKVARFIGVSNFNANALEELHAFANVQPLVVQMRSDVFAQDQRTMDVCAKYGWRFEAYSSLGGQWWQYKTNPVLNNDVVKMIAARYNVSPALVVLNYAKNVLHQTIIPRSRDRKHMEDSLLRLDSFELDDEEIESLKALDGKVPSKD</sequence>
<dbReference type="CDD" id="cd19071">
    <property type="entry name" value="AKR_AKR1-5-like"/>
    <property type="match status" value="1"/>
</dbReference>
<dbReference type="RefSeq" id="XP_007510238.1">
    <property type="nucleotide sequence ID" value="XM_007510176.1"/>
</dbReference>